<evidence type="ECO:0000256" key="3">
    <source>
        <dbReference type="ARBA" id="ARBA00022606"/>
    </source>
</evidence>
<evidence type="ECO:0000256" key="8">
    <source>
        <dbReference type="ARBA" id="ARBA00023170"/>
    </source>
</evidence>
<comment type="similarity">
    <text evidence="10">Belongs to the insect chemoreceptor superfamily. Heteromeric odorant receptor channel (TC 1.A.69) family.</text>
</comment>
<keyword evidence="8 10" id="KW-0675">Receptor</keyword>
<dbReference type="PANTHER" id="PTHR21137:SF35">
    <property type="entry name" value="ODORANT RECEPTOR 19A-RELATED"/>
    <property type="match status" value="1"/>
</dbReference>
<proteinExistence type="inferred from homology"/>
<evidence type="ECO:0000256" key="4">
    <source>
        <dbReference type="ARBA" id="ARBA00022692"/>
    </source>
</evidence>
<dbReference type="GeneID" id="107069471"/>
<keyword evidence="5 10" id="KW-0552">Olfaction</keyword>
<keyword evidence="6 10" id="KW-1133">Transmembrane helix</keyword>
<organism evidence="11 12">
    <name type="scientific">Polistes dominula</name>
    <name type="common">European paper wasp</name>
    <name type="synonym">Vespa dominula</name>
    <dbReference type="NCBI Taxonomy" id="743375"/>
    <lineage>
        <taxon>Eukaryota</taxon>
        <taxon>Metazoa</taxon>
        <taxon>Ecdysozoa</taxon>
        <taxon>Arthropoda</taxon>
        <taxon>Hexapoda</taxon>
        <taxon>Insecta</taxon>
        <taxon>Pterygota</taxon>
        <taxon>Neoptera</taxon>
        <taxon>Endopterygota</taxon>
        <taxon>Hymenoptera</taxon>
        <taxon>Apocrita</taxon>
        <taxon>Aculeata</taxon>
        <taxon>Vespoidea</taxon>
        <taxon>Vespidae</taxon>
        <taxon>Polistinae</taxon>
        <taxon>Polistini</taxon>
        <taxon>Polistes</taxon>
    </lineage>
</organism>
<feature type="transmembrane region" description="Helical" evidence="10">
    <location>
        <begin position="245"/>
        <end position="265"/>
    </location>
</feature>
<evidence type="ECO:0000256" key="9">
    <source>
        <dbReference type="ARBA" id="ARBA00023224"/>
    </source>
</evidence>
<reference evidence="12" key="1">
    <citation type="submission" date="2025-08" db="UniProtKB">
        <authorList>
            <consortium name="RefSeq"/>
        </authorList>
    </citation>
    <scope>IDENTIFICATION</scope>
    <source>
        <tissue evidence="12">Whole body</tissue>
    </source>
</reference>
<keyword evidence="4 10" id="KW-0812">Transmembrane</keyword>
<evidence type="ECO:0000256" key="6">
    <source>
        <dbReference type="ARBA" id="ARBA00022989"/>
    </source>
</evidence>
<keyword evidence="11" id="KW-1185">Reference proteome</keyword>
<evidence type="ECO:0000256" key="2">
    <source>
        <dbReference type="ARBA" id="ARBA00022475"/>
    </source>
</evidence>
<dbReference type="Pfam" id="PF02949">
    <property type="entry name" value="7tm_6"/>
    <property type="match status" value="1"/>
</dbReference>
<evidence type="ECO:0000313" key="12">
    <source>
        <dbReference type="RefSeq" id="XP_015182294.1"/>
    </source>
</evidence>
<evidence type="ECO:0000313" key="11">
    <source>
        <dbReference type="Proteomes" id="UP000694924"/>
    </source>
</evidence>
<keyword evidence="9 10" id="KW-0807">Transducer</keyword>
<feature type="transmembrane region" description="Helical" evidence="10">
    <location>
        <begin position="128"/>
        <end position="150"/>
    </location>
</feature>
<evidence type="ECO:0000256" key="1">
    <source>
        <dbReference type="ARBA" id="ARBA00004651"/>
    </source>
</evidence>
<feature type="transmembrane region" description="Helical" evidence="10">
    <location>
        <begin position="42"/>
        <end position="63"/>
    </location>
</feature>
<keyword evidence="3 10" id="KW-0716">Sensory transduction</keyword>
<dbReference type="RefSeq" id="XP_015182294.1">
    <property type="nucleotide sequence ID" value="XM_015326808.1"/>
</dbReference>
<keyword evidence="7 10" id="KW-0472">Membrane</keyword>
<dbReference type="PANTHER" id="PTHR21137">
    <property type="entry name" value="ODORANT RECEPTOR"/>
    <property type="match status" value="1"/>
</dbReference>
<comment type="caution">
    <text evidence="10">Lacks conserved residue(s) required for the propagation of feature annotation.</text>
</comment>
<sequence length="373" mass="42618">MLSKSSPESALLFTKLAVRLASSWPPSLTANKFQILIFDISWYALFASGLFLLFPLLNAIYVLRENHVVMNKSVCLFFAVIQVLLKMIFSRHQRTQLQALFFEMENFCHNADEQERSVLQRTVERCKFVHVTYTMGCYLTAVIVICGPLYTSQNFPTDAKYPFEIDHHPIKEIIFLHQTLVGFQVSAGLTIDCQVALLLWYVGAKYEILTEKLMNIQNDNQLNSCLKKHQEIIKYTEQVKGVVKYLILTIVITTNVVIIFGGLNIFSQQSLIVKVQYIVMVISACTELFICAWPADNLITMSQNISQGLYNSNWLSTKPKTRKTIIQCIMRSQKPENINIGSVFPALSLKYYASFLSTSFSYFTTLRATLNDN</sequence>
<keyword evidence="2" id="KW-1003">Cell membrane</keyword>
<protein>
    <recommendedName>
        <fullName evidence="10">Odorant receptor</fullName>
    </recommendedName>
</protein>
<gene>
    <name evidence="12" type="primary">LOC107069471</name>
</gene>
<comment type="subcellular location">
    <subcellularLocation>
        <location evidence="1 10">Cell membrane</location>
        <topology evidence="1 10">Multi-pass membrane protein</topology>
    </subcellularLocation>
</comment>
<evidence type="ECO:0000256" key="5">
    <source>
        <dbReference type="ARBA" id="ARBA00022725"/>
    </source>
</evidence>
<feature type="transmembrane region" description="Helical" evidence="10">
    <location>
        <begin position="277"/>
        <end position="295"/>
    </location>
</feature>
<name>A0ABM1IQ07_POLDO</name>
<accession>A0ABM1IQ07</accession>
<dbReference type="InterPro" id="IPR004117">
    <property type="entry name" value="7tm6_olfct_rcpt"/>
</dbReference>
<evidence type="ECO:0000256" key="10">
    <source>
        <dbReference type="RuleBase" id="RU351113"/>
    </source>
</evidence>
<evidence type="ECO:0000256" key="7">
    <source>
        <dbReference type="ARBA" id="ARBA00023136"/>
    </source>
</evidence>
<dbReference type="Proteomes" id="UP000694924">
    <property type="component" value="Unplaced"/>
</dbReference>